<protein>
    <submittedName>
        <fullName evidence="2">Uncharacterized protein</fullName>
    </submittedName>
</protein>
<evidence type="ECO:0000256" key="1">
    <source>
        <dbReference type="SAM" id="MobiDB-lite"/>
    </source>
</evidence>
<feature type="region of interest" description="Disordered" evidence="1">
    <location>
        <begin position="1"/>
        <end position="37"/>
    </location>
</feature>
<dbReference type="EMBL" id="QNRH01000008">
    <property type="protein sequence ID" value="RBO91878.1"/>
    <property type="molecule type" value="Genomic_DNA"/>
</dbReference>
<gene>
    <name evidence="2" type="ORF">DFR47_10819</name>
</gene>
<comment type="caution">
    <text evidence="2">The sequence shown here is derived from an EMBL/GenBank/DDBJ whole genome shotgun (WGS) entry which is preliminary data.</text>
</comment>
<evidence type="ECO:0000313" key="2">
    <source>
        <dbReference type="EMBL" id="RBO91878.1"/>
    </source>
</evidence>
<name>A0A366DRN7_9HYPH</name>
<keyword evidence="3" id="KW-1185">Reference proteome</keyword>
<dbReference type="AlphaFoldDB" id="A0A366DRN7"/>
<evidence type="ECO:0000313" key="3">
    <source>
        <dbReference type="Proteomes" id="UP000252893"/>
    </source>
</evidence>
<dbReference type="Proteomes" id="UP000252893">
    <property type="component" value="Unassembled WGS sequence"/>
</dbReference>
<sequence length="111" mass="12578">MPAALHTTHTDLTGAEAVNAKPAAKPAKRGRDYSKQSKAMKMAWASYRKWEADWIKDFNEPVGRFVRAQFNMYLRNAYQTMRIAAMGTVTITREEAQFIGSDCLMKMQEAA</sequence>
<proteinExistence type="predicted"/>
<dbReference type="RefSeq" id="WP_113945599.1">
    <property type="nucleotide sequence ID" value="NZ_JBHEEG010000001.1"/>
</dbReference>
<reference evidence="2 3" key="1">
    <citation type="submission" date="2018-06" db="EMBL/GenBank/DDBJ databases">
        <title>Genomic Encyclopedia of Type Strains, Phase IV (KMG-IV): sequencing the most valuable type-strain genomes for metagenomic binning, comparative biology and taxonomic classification.</title>
        <authorList>
            <person name="Goeker M."/>
        </authorList>
    </citation>
    <scope>NUCLEOTIDE SEQUENCE [LARGE SCALE GENOMIC DNA]</scope>
    <source>
        <strain evidence="2 3">DSM 25619</strain>
    </source>
</reference>
<accession>A0A366DRN7</accession>
<dbReference type="OrthoDB" id="10003614at2"/>
<organism evidence="2 3">
    <name type="scientific">Pseudochrobactrum asaccharolyticum</name>
    <dbReference type="NCBI Taxonomy" id="354351"/>
    <lineage>
        <taxon>Bacteria</taxon>
        <taxon>Pseudomonadati</taxon>
        <taxon>Pseudomonadota</taxon>
        <taxon>Alphaproteobacteria</taxon>
        <taxon>Hyphomicrobiales</taxon>
        <taxon>Brucellaceae</taxon>
        <taxon>Pseudochrobactrum</taxon>
    </lineage>
</organism>